<dbReference type="EMBL" id="KZ662698">
    <property type="protein sequence ID" value="PPS20445.1"/>
    <property type="molecule type" value="Genomic_DNA"/>
</dbReference>
<dbReference type="AlphaFoldDB" id="A0A2P5YXW4"/>
<accession>A0A2P5YXW4</accession>
<evidence type="ECO:0000313" key="1">
    <source>
        <dbReference type="EMBL" id="PPS20445.1"/>
    </source>
</evidence>
<name>A0A2P5YXW4_GOSBA</name>
<organism evidence="1 2">
    <name type="scientific">Gossypium barbadense</name>
    <name type="common">Sea Island cotton</name>
    <name type="synonym">Hibiscus barbadensis</name>
    <dbReference type="NCBI Taxonomy" id="3634"/>
    <lineage>
        <taxon>Eukaryota</taxon>
        <taxon>Viridiplantae</taxon>
        <taxon>Streptophyta</taxon>
        <taxon>Embryophyta</taxon>
        <taxon>Tracheophyta</taxon>
        <taxon>Spermatophyta</taxon>
        <taxon>Magnoliopsida</taxon>
        <taxon>eudicotyledons</taxon>
        <taxon>Gunneridae</taxon>
        <taxon>Pentapetalae</taxon>
        <taxon>rosids</taxon>
        <taxon>malvids</taxon>
        <taxon>Malvales</taxon>
        <taxon>Malvaceae</taxon>
        <taxon>Malvoideae</taxon>
        <taxon>Gossypium</taxon>
    </lineage>
</organism>
<reference evidence="1 2" key="1">
    <citation type="submission" date="2015-01" db="EMBL/GenBank/DDBJ databases">
        <title>Genome of allotetraploid Gossypium barbadense reveals genomic plasticity and fiber elongation in cotton evolution.</title>
        <authorList>
            <person name="Chen X."/>
            <person name="Liu X."/>
            <person name="Zhao B."/>
            <person name="Zheng H."/>
            <person name="Hu Y."/>
            <person name="Lu G."/>
            <person name="Yang C."/>
            <person name="Chen J."/>
            <person name="Shan C."/>
            <person name="Zhang L."/>
            <person name="Zhou Y."/>
            <person name="Wang L."/>
            <person name="Guo W."/>
            <person name="Bai Y."/>
            <person name="Ruan J."/>
            <person name="Shangguan X."/>
            <person name="Mao Y."/>
            <person name="Jiang J."/>
            <person name="Zhu Y."/>
            <person name="Lei J."/>
            <person name="Kang H."/>
            <person name="Chen S."/>
            <person name="He X."/>
            <person name="Wang R."/>
            <person name="Wang Y."/>
            <person name="Chen J."/>
            <person name="Wang L."/>
            <person name="Yu S."/>
            <person name="Wang B."/>
            <person name="Wei J."/>
            <person name="Song S."/>
            <person name="Lu X."/>
            <person name="Gao Z."/>
            <person name="Gu W."/>
            <person name="Deng X."/>
            <person name="Ma D."/>
            <person name="Wang S."/>
            <person name="Liang W."/>
            <person name="Fang L."/>
            <person name="Cai C."/>
            <person name="Zhu X."/>
            <person name="Zhou B."/>
            <person name="Zhang Y."/>
            <person name="Chen Z."/>
            <person name="Xu S."/>
            <person name="Zhu R."/>
            <person name="Wang S."/>
            <person name="Zhang T."/>
            <person name="Zhao G."/>
        </authorList>
    </citation>
    <scope>NUCLEOTIDE SEQUENCE [LARGE SCALE GENOMIC DNA]</scope>
    <source>
        <strain evidence="2">cv. Xinhai21</strain>
        <tissue evidence="1">Leaf</tissue>
    </source>
</reference>
<sequence>MACKYLRDGGRADALEQLGLQEAVPGCKDTVRFQTLGRSTSVLDRRGKIGLFLGYQSGLSRSEDGMLSRVPS</sequence>
<gene>
    <name evidence="1" type="ORF">GOBAR_AA00129</name>
</gene>
<evidence type="ECO:0000313" key="2">
    <source>
        <dbReference type="Proteomes" id="UP000239757"/>
    </source>
</evidence>
<protein>
    <submittedName>
        <fullName evidence="1">Uncharacterized protein</fullName>
    </submittedName>
</protein>
<proteinExistence type="predicted"/>
<dbReference type="Proteomes" id="UP000239757">
    <property type="component" value="Unassembled WGS sequence"/>
</dbReference>